<evidence type="ECO:0000313" key="3">
    <source>
        <dbReference type="Proteomes" id="UP000811246"/>
    </source>
</evidence>
<keyword evidence="1" id="KW-0812">Transmembrane</keyword>
<evidence type="ECO:0000313" key="2">
    <source>
        <dbReference type="EMBL" id="KAG6619210.1"/>
    </source>
</evidence>
<feature type="transmembrane region" description="Helical" evidence="1">
    <location>
        <begin position="6"/>
        <end position="36"/>
    </location>
</feature>
<accession>A0A922D2J0</accession>
<organism evidence="2 3">
    <name type="scientific">Carya illinoinensis</name>
    <name type="common">Pecan</name>
    <dbReference type="NCBI Taxonomy" id="32201"/>
    <lineage>
        <taxon>Eukaryota</taxon>
        <taxon>Viridiplantae</taxon>
        <taxon>Streptophyta</taxon>
        <taxon>Embryophyta</taxon>
        <taxon>Tracheophyta</taxon>
        <taxon>Spermatophyta</taxon>
        <taxon>Magnoliopsida</taxon>
        <taxon>eudicotyledons</taxon>
        <taxon>Gunneridae</taxon>
        <taxon>Pentapetalae</taxon>
        <taxon>rosids</taxon>
        <taxon>fabids</taxon>
        <taxon>Fagales</taxon>
        <taxon>Juglandaceae</taxon>
        <taxon>Carya</taxon>
    </lineage>
</organism>
<sequence>MNIVFYGLSFFFVFAFRSQDICFCFIFLLCFVLLIFCSFVRSTRFSPVLLVSSSVASLSLTAFIFLFDLCLYFVFLLMFYSFVFRLFQLFLFFFSMFFSS</sequence>
<dbReference type="Proteomes" id="UP000811246">
    <property type="component" value="Unassembled WGS sequence"/>
</dbReference>
<feature type="transmembrane region" description="Helical" evidence="1">
    <location>
        <begin position="48"/>
        <end position="67"/>
    </location>
</feature>
<protein>
    <submittedName>
        <fullName evidence="2">Uncharacterized protein</fullName>
    </submittedName>
</protein>
<feature type="transmembrane region" description="Helical" evidence="1">
    <location>
        <begin position="73"/>
        <end position="98"/>
    </location>
</feature>
<reference evidence="2" key="1">
    <citation type="submission" date="2021-01" db="EMBL/GenBank/DDBJ databases">
        <authorList>
            <person name="Lovell J.T."/>
            <person name="Bentley N."/>
            <person name="Bhattarai G."/>
            <person name="Jenkins J.W."/>
            <person name="Sreedasyam A."/>
            <person name="Alarcon Y."/>
            <person name="Bock C."/>
            <person name="Boston L."/>
            <person name="Carlson J."/>
            <person name="Cervantes K."/>
            <person name="Clermont K."/>
            <person name="Krom N."/>
            <person name="Kubenka K."/>
            <person name="Mamidi S."/>
            <person name="Mattison C."/>
            <person name="Monteros M."/>
            <person name="Pisani C."/>
            <person name="Plott C."/>
            <person name="Rajasekar S."/>
            <person name="Rhein H.S."/>
            <person name="Rohla C."/>
            <person name="Song M."/>
            <person name="Hilaire R.S."/>
            <person name="Shu S."/>
            <person name="Wells L."/>
            <person name="Wang X."/>
            <person name="Webber J."/>
            <person name="Heerema R.J."/>
            <person name="Klein P."/>
            <person name="Conner P."/>
            <person name="Grauke L."/>
            <person name="Grimwood J."/>
            <person name="Schmutz J."/>
            <person name="Randall J.J."/>
        </authorList>
    </citation>
    <scope>NUCLEOTIDE SEQUENCE</scope>
    <source>
        <tissue evidence="2">Leaf</tissue>
    </source>
</reference>
<dbReference type="EMBL" id="MU228967">
    <property type="protein sequence ID" value="KAG6619210.1"/>
    <property type="molecule type" value="Genomic_DNA"/>
</dbReference>
<evidence type="ECO:0000256" key="1">
    <source>
        <dbReference type="SAM" id="Phobius"/>
    </source>
</evidence>
<proteinExistence type="predicted"/>
<comment type="caution">
    <text evidence="2">The sequence shown here is derived from an EMBL/GenBank/DDBJ whole genome shotgun (WGS) entry which is preliminary data.</text>
</comment>
<dbReference type="AlphaFoldDB" id="A0A922D2J0"/>
<name>A0A922D2J0_CARIL</name>
<keyword evidence="1" id="KW-0472">Membrane</keyword>
<keyword evidence="1" id="KW-1133">Transmembrane helix</keyword>
<gene>
    <name evidence="2" type="ORF">I3842_Q102800</name>
</gene>